<gene>
    <name evidence="7" type="primary">mntH</name>
    <name evidence="8" type="ORF">BCY88_08770</name>
</gene>
<dbReference type="GO" id="GO:0015293">
    <property type="term" value="F:symporter activity"/>
    <property type="evidence" value="ECO:0007669"/>
    <property type="project" value="UniProtKB-UniRule"/>
</dbReference>
<dbReference type="GO" id="GO:0046872">
    <property type="term" value="F:metal ion binding"/>
    <property type="evidence" value="ECO:0007669"/>
    <property type="project" value="UniProtKB-UniRule"/>
</dbReference>
<sequence length="441" mass="47032">MDDRARRKDKRKTLTEQTTSAIRERLEGRGAQVFLPFFGPAVVVSIAYMDPGNFATNIQAGAKYGYTLLWVVLLANLIAMLFQALSAKLGIVTGQNLAELCRDHFPKSLVLLMWGVSEVAAMATDLAEFLGGAIGLSLLFHMPLFVSMAVTALVTYALLLFERAGFRPLELAIGGLVGVIGLSYLAELFIVPVAWPAVFTHTFSPHLPDSEALTIAVGIVGATVMPHALFLHSGLTQNRVAPQTEAERTTLLAYSNLEVVIALTTAGLINMAMVIMASGAFHEGHPDVAEIETAYHTLAPLLGIGAAGIFLLALIASGISSSVVGTMAGQMIMQGFVGFRIPLWVRRVVTMVPSFAVVGFGVNATNALVISQVVLSLALPFPMMALLWFSCRQDIMGVRKNRTFTIMLAAVAATAVLSLNALLLLQTLGIALPGLQRLLSG</sequence>
<evidence type="ECO:0000256" key="2">
    <source>
        <dbReference type="ARBA" id="ARBA00022448"/>
    </source>
</evidence>
<feature type="transmembrane region" description="Helical" evidence="7">
    <location>
        <begin position="133"/>
        <end position="159"/>
    </location>
</feature>
<dbReference type="Pfam" id="PF01566">
    <property type="entry name" value="Nramp"/>
    <property type="match status" value="1"/>
</dbReference>
<dbReference type="HAMAP" id="MF_00221">
    <property type="entry name" value="NRAMP"/>
    <property type="match status" value="1"/>
</dbReference>
<feature type="transmembrane region" description="Helical" evidence="7">
    <location>
        <begin position="108"/>
        <end position="127"/>
    </location>
</feature>
<feature type="transmembrane region" description="Helical" evidence="7">
    <location>
        <begin position="301"/>
        <end position="324"/>
    </location>
</feature>
<feature type="transmembrane region" description="Helical" evidence="7">
    <location>
        <begin position="215"/>
        <end position="235"/>
    </location>
</feature>
<feature type="transmembrane region" description="Helical" evidence="7">
    <location>
        <begin position="68"/>
        <end position="87"/>
    </location>
</feature>
<dbReference type="GO" id="GO:0005886">
    <property type="term" value="C:plasma membrane"/>
    <property type="evidence" value="ECO:0007669"/>
    <property type="project" value="UniProtKB-SubCell"/>
</dbReference>
<dbReference type="AlphaFoldDB" id="A0A420FS47"/>
<feature type="transmembrane region" description="Helical" evidence="7">
    <location>
        <begin position="368"/>
        <end position="391"/>
    </location>
</feature>
<evidence type="ECO:0000256" key="1">
    <source>
        <dbReference type="ARBA" id="ARBA00004141"/>
    </source>
</evidence>
<evidence type="ECO:0000256" key="6">
    <source>
        <dbReference type="ARBA" id="ARBA00023136"/>
    </source>
</evidence>
<comment type="caution">
    <text evidence="8">The sequence shown here is derived from an EMBL/GenBank/DDBJ whole genome shotgun (WGS) entry which is preliminary data.</text>
</comment>
<evidence type="ECO:0000313" key="9">
    <source>
        <dbReference type="Proteomes" id="UP000283709"/>
    </source>
</evidence>
<dbReference type="Proteomes" id="UP000283709">
    <property type="component" value="Unassembled WGS sequence"/>
</dbReference>
<feature type="transmembrane region" description="Helical" evidence="7">
    <location>
        <begin position="403"/>
        <end position="425"/>
    </location>
</feature>
<dbReference type="NCBIfam" id="NF037982">
    <property type="entry name" value="Nramp_1"/>
    <property type="match status" value="1"/>
</dbReference>
<dbReference type="GO" id="GO:0015086">
    <property type="term" value="F:cadmium ion transmembrane transporter activity"/>
    <property type="evidence" value="ECO:0007669"/>
    <property type="project" value="TreeGrafter"/>
</dbReference>
<comment type="subcellular location">
    <subcellularLocation>
        <location evidence="7">Cell membrane</location>
        <topology evidence="7">Multi-pass membrane protein</topology>
    </subcellularLocation>
    <subcellularLocation>
        <location evidence="1">Membrane</location>
        <topology evidence="1">Multi-pass membrane protein</topology>
    </subcellularLocation>
</comment>
<keyword evidence="4 7" id="KW-0769">Symport</keyword>
<reference evidence="8 9" key="1">
    <citation type="submission" date="2016-07" db="EMBL/GenBank/DDBJ databases">
        <title>Genome analysis of Burkholderia fungorum ES3-20.</title>
        <authorList>
            <person name="Xu D."/>
            <person name="Yao R."/>
            <person name="Zheng S."/>
        </authorList>
    </citation>
    <scope>NUCLEOTIDE SEQUENCE [LARGE SCALE GENOMIC DNA]</scope>
    <source>
        <strain evidence="8 9">ES3-20</strain>
    </source>
</reference>
<dbReference type="NCBIfam" id="TIGR01197">
    <property type="entry name" value="nramp"/>
    <property type="match status" value="1"/>
</dbReference>
<comment type="similarity">
    <text evidence="7">Belongs to the NRAMP family.</text>
</comment>
<dbReference type="EMBL" id="MCAS01000045">
    <property type="protein sequence ID" value="RKF35724.1"/>
    <property type="molecule type" value="Genomic_DNA"/>
</dbReference>
<evidence type="ECO:0000256" key="4">
    <source>
        <dbReference type="ARBA" id="ARBA00022847"/>
    </source>
</evidence>
<dbReference type="NCBIfam" id="NF001923">
    <property type="entry name" value="PRK00701.1"/>
    <property type="match status" value="1"/>
</dbReference>
<dbReference type="PANTHER" id="PTHR11706">
    <property type="entry name" value="SOLUTE CARRIER PROTEIN FAMILY 11 MEMBER"/>
    <property type="match status" value="1"/>
</dbReference>
<dbReference type="PANTHER" id="PTHR11706:SF33">
    <property type="entry name" value="NATURAL RESISTANCE-ASSOCIATED MACROPHAGE PROTEIN 2"/>
    <property type="match status" value="1"/>
</dbReference>
<keyword evidence="5 7" id="KW-1133">Transmembrane helix</keyword>
<comment type="function">
    <text evidence="7">H(+)-stimulated, divalent metal cation uptake system.</text>
</comment>
<protein>
    <recommendedName>
        <fullName evidence="7">Divalent metal cation transporter MntH</fullName>
    </recommendedName>
</protein>
<keyword evidence="7" id="KW-0406">Ion transport</keyword>
<name>A0A420FS47_9BURK</name>
<evidence type="ECO:0000313" key="8">
    <source>
        <dbReference type="EMBL" id="RKF35724.1"/>
    </source>
</evidence>
<dbReference type="PRINTS" id="PR00447">
    <property type="entry name" value="NATRESASSCMP"/>
</dbReference>
<dbReference type="GO" id="GO:0005384">
    <property type="term" value="F:manganese ion transmembrane transporter activity"/>
    <property type="evidence" value="ECO:0007669"/>
    <property type="project" value="TreeGrafter"/>
</dbReference>
<proteinExistence type="inferred from homology"/>
<dbReference type="RefSeq" id="WP_120348059.1">
    <property type="nucleotide sequence ID" value="NZ_MCAS01000045.1"/>
</dbReference>
<accession>A0A420FS47</accession>
<organism evidence="8 9">
    <name type="scientific">Paraburkholderia fungorum</name>
    <dbReference type="NCBI Taxonomy" id="134537"/>
    <lineage>
        <taxon>Bacteria</taxon>
        <taxon>Pseudomonadati</taxon>
        <taxon>Pseudomonadota</taxon>
        <taxon>Betaproteobacteria</taxon>
        <taxon>Burkholderiales</taxon>
        <taxon>Burkholderiaceae</taxon>
        <taxon>Paraburkholderia</taxon>
    </lineage>
</organism>
<keyword evidence="6 7" id="KW-0472">Membrane</keyword>
<feature type="transmembrane region" description="Helical" evidence="7">
    <location>
        <begin position="171"/>
        <end position="195"/>
    </location>
</feature>
<keyword evidence="2 7" id="KW-0813">Transport</keyword>
<dbReference type="InterPro" id="IPR001046">
    <property type="entry name" value="NRAMP_fam"/>
</dbReference>
<evidence type="ECO:0000256" key="3">
    <source>
        <dbReference type="ARBA" id="ARBA00022692"/>
    </source>
</evidence>
<feature type="transmembrane region" description="Helical" evidence="7">
    <location>
        <begin position="256"/>
        <end position="281"/>
    </location>
</feature>
<feature type="transmembrane region" description="Helical" evidence="7">
    <location>
        <begin position="30"/>
        <end position="48"/>
    </location>
</feature>
<dbReference type="OrthoDB" id="9787548at2"/>
<keyword evidence="7" id="KW-1003">Cell membrane</keyword>
<evidence type="ECO:0000256" key="7">
    <source>
        <dbReference type="HAMAP-Rule" id="MF_00221"/>
    </source>
</evidence>
<keyword evidence="3 7" id="KW-0812">Transmembrane</keyword>
<dbReference type="GO" id="GO:0034755">
    <property type="term" value="P:iron ion transmembrane transport"/>
    <property type="evidence" value="ECO:0007669"/>
    <property type="project" value="TreeGrafter"/>
</dbReference>
<feature type="transmembrane region" description="Helical" evidence="7">
    <location>
        <begin position="344"/>
        <end position="362"/>
    </location>
</feature>
<evidence type="ECO:0000256" key="5">
    <source>
        <dbReference type="ARBA" id="ARBA00022989"/>
    </source>
</evidence>